<dbReference type="Pfam" id="PF00498">
    <property type="entry name" value="FHA"/>
    <property type="match status" value="1"/>
</dbReference>
<proteinExistence type="predicted"/>
<feature type="transmembrane region" description="Helical" evidence="2">
    <location>
        <begin position="331"/>
        <end position="351"/>
    </location>
</feature>
<keyword evidence="2" id="KW-1133">Transmembrane helix</keyword>
<evidence type="ECO:0000256" key="3">
    <source>
        <dbReference type="SAM" id="SignalP"/>
    </source>
</evidence>
<protein>
    <submittedName>
        <fullName evidence="5">FHA domain-containing protein</fullName>
    </submittedName>
</protein>
<dbReference type="InterPro" id="IPR050923">
    <property type="entry name" value="Cell_Proc_Reg/RNA_Proc"/>
</dbReference>
<dbReference type="AlphaFoldDB" id="A0A3M0A937"/>
<dbReference type="EMBL" id="REFJ01000005">
    <property type="protein sequence ID" value="RMA78925.1"/>
    <property type="molecule type" value="Genomic_DNA"/>
</dbReference>
<evidence type="ECO:0000259" key="4">
    <source>
        <dbReference type="PROSITE" id="PS50006"/>
    </source>
</evidence>
<dbReference type="OrthoDB" id="151099at2"/>
<evidence type="ECO:0000256" key="1">
    <source>
        <dbReference type="SAM" id="MobiDB-lite"/>
    </source>
</evidence>
<keyword evidence="2" id="KW-0472">Membrane</keyword>
<dbReference type="Gene3D" id="2.40.10.120">
    <property type="match status" value="1"/>
</dbReference>
<dbReference type="SMART" id="SM00240">
    <property type="entry name" value="FHA"/>
    <property type="match status" value="1"/>
</dbReference>
<feature type="compositionally biased region" description="Basic and acidic residues" evidence="1">
    <location>
        <begin position="265"/>
        <end position="285"/>
    </location>
</feature>
<evidence type="ECO:0000313" key="5">
    <source>
        <dbReference type="EMBL" id="RMA78925.1"/>
    </source>
</evidence>
<dbReference type="PROSITE" id="PS50006">
    <property type="entry name" value="FHA_DOMAIN"/>
    <property type="match status" value="1"/>
</dbReference>
<keyword evidence="6" id="KW-1185">Reference proteome</keyword>
<organism evidence="5 6">
    <name type="scientific">Umboniibacter marinipuniceus</name>
    <dbReference type="NCBI Taxonomy" id="569599"/>
    <lineage>
        <taxon>Bacteria</taxon>
        <taxon>Pseudomonadati</taxon>
        <taxon>Pseudomonadota</taxon>
        <taxon>Gammaproteobacteria</taxon>
        <taxon>Cellvibrionales</taxon>
        <taxon>Cellvibrionaceae</taxon>
        <taxon>Umboniibacter</taxon>
    </lineage>
</organism>
<feature type="region of interest" description="Disordered" evidence="1">
    <location>
        <begin position="236"/>
        <end position="294"/>
    </location>
</feature>
<dbReference type="Gene3D" id="2.60.200.20">
    <property type="match status" value="1"/>
</dbReference>
<feature type="domain" description="FHA" evidence="4">
    <location>
        <begin position="398"/>
        <end position="448"/>
    </location>
</feature>
<dbReference type="CDD" id="cd00060">
    <property type="entry name" value="FHA"/>
    <property type="match status" value="1"/>
</dbReference>
<feature type="signal peptide" evidence="3">
    <location>
        <begin position="1"/>
        <end position="20"/>
    </location>
</feature>
<dbReference type="SUPFAM" id="SSF50494">
    <property type="entry name" value="Trypsin-like serine proteases"/>
    <property type="match status" value="1"/>
</dbReference>
<accession>A0A3M0A937</accession>
<dbReference type="RefSeq" id="WP_121877557.1">
    <property type="nucleotide sequence ID" value="NZ_REFJ01000005.1"/>
</dbReference>
<sequence>MKSIIATAILAALVSAPTVAQTALEVLSNKRGDTIAEGLAIPVTQQVVVTRRSLLDNGDTVAVVDPVSGARLQADVLASDRETGFSILSVNGANFQPLTFSASELRAGERIALLTAAEQRSGFVLAQLDGGIFQHDVSYAVNEVGAMVLNRCGELAGWNVDQFSGVFASELSGSEVPVDAKGLSALVTLLQNNQVKISIAANACPSLEEEADAARQAAQEELERIESELAEQQAELEAQRQAAEEAAAQAEAEREQSEAAAAAARDAEAELAAREAELEAQRQEAEAAQAAAAAEQEAELAAAAAALEAEQQAREEAMARAEQEASRKQQLTLIGALAGVIGLVVLLLVVIRSRKRQTALDEAKARFNDVLLSGHDGGGNPYRVRIDGGALRQAENGLVIGKNASQAQVVIANPQVSRTHARIWVEDNGLKLTDLGSSNGTQVNDVPLQVGQVVALTAGDKLALGGVFLNVELLD</sequence>
<feature type="compositionally biased region" description="Low complexity" evidence="1">
    <location>
        <begin position="236"/>
        <end position="250"/>
    </location>
</feature>
<dbReference type="InterPro" id="IPR008984">
    <property type="entry name" value="SMAD_FHA_dom_sf"/>
</dbReference>
<keyword evidence="3" id="KW-0732">Signal</keyword>
<dbReference type="PANTHER" id="PTHR23308">
    <property type="entry name" value="NUCLEAR INHIBITOR OF PROTEIN PHOSPHATASE-1"/>
    <property type="match status" value="1"/>
</dbReference>
<reference evidence="5 6" key="1">
    <citation type="submission" date="2018-10" db="EMBL/GenBank/DDBJ databases">
        <title>Genomic Encyclopedia of Type Strains, Phase IV (KMG-IV): sequencing the most valuable type-strain genomes for metagenomic binning, comparative biology and taxonomic classification.</title>
        <authorList>
            <person name="Goeker M."/>
        </authorList>
    </citation>
    <scope>NUCLEOTIDE SEQUENCE [LARGE SCALE GENOMIC DNA]</scope>
    <source>
        <strain evidence="5 6">DSM 25080</strain>
    </source>
</reference>
<dbReference type="InterPro" id="IPR000253">
    <property type="entry name" value="FHA_dom"/>
</dbReference>
<comment type="caution">
    <text evidence="5">The sequence shown here is derived from an EMBL/GenBank/DDBJ whole genome shotgun (WGS) entry which is preliminary data.</text>
</comment>
<dbReference type="InterPro" id="IPR009003">
    <property type="entry name" value="Peptidase_S1_PA"/>
</dbReference>
<gene>
    <name evidence="5" type="ORF">DFR27_2266</name>
</gene>
<evidence type="ECO:0000313" key="6">
    <source>
        <dbReference type="Proteomes" id="UP000267187"/>
    </source>
</evidence>
<feature type="chain" id="PRO_5018203180" evidence="3">
    <location>
        <begin position="21"/>
        <end position="475"/>
    </location>
</feature>
<keyword evidence="2" id="KW-0812">Transmembrane</keyword>
<dbReference type="SUPFAM" id="SSF49879">
    <property type="entry name" value="SMAD/FHA domain"/>
    <property type="match status" value="1"/>
</dbReference>
<evidence type="ECO:0000256" key="2">
    <source>
        <dbReference type="SAM" id="Phobius"/>
    </source>
</evidence>
<name>A0A3M0A937_9GAMM</name>
<dbReference type="Proteomes" id="UP000267187">
    <property type="component" value="Unassembled WGS sequence"/>
</dbReference>